<dbReference type="InterPro" id="IPR003996">
    <property type="entry name" value="RTX_toxin-activating_protC_bac"/>
</dbReference>
<reference evidence="4 5" key="1">
    <citation type="submission" date="2020-02" db="EMBL/GenBank/DDBJ databases">
        <title>Integrative conjugative elements (ICEs) and plasmids drive adaptation of Pseudomonas nitroreducens strain HBP1 to wastewater environment.</title>
        <authorList>
            <person name="Sentchilo V."/>
            <person name="Carraro N."/>
            <person name="Bertelli C."/>
            <person name="van der Meer J.R."/>
        </authorList>
    </citation>
    <scope>NUCLEOTIDE SEQUENCE [LARGE SCALE GENOMIC DNA]</scope>
    <source>
        <strain evidence="4 5">HBP1</strain>
    </source>
</reference>
<dbReference type="Pfam" id="PF02794">
    <property type="entry name" value="HlyC"/>
    <property type="match status" value="1"/>
</dbReference>
<keyword evidence="2" id="KW-0963">Cytoplasm</keyword>
<evidence type="ECO:0000313" key="3">
    <source>
        <dbReference type="EMBL" id="MBG6289174.1"/>
    </source>
</evidence>
<keyword evidence="6" id="KW-1185">Reference proteome</keyword>
<accession>A0A6G6IZB4</accession>
<sequence>MHIDGFDITAPGFFDEPWSEAEALGSAVWLWLHSASHRDIPLHALNALLLPAISHRQFILGRQNGRPVFYVAFSNLSLEAEARYLSQPAICMPAADWNSGERIWFNDWVAPFGHSVPVSRVLQRHFFANRCGRALYHRGEQRGLRIKKFQGVAVMPAEGRAWFSDHPLAIQL</sequence>
<dbReference type="GO" id="GO:0005737">
    <property type="term" value="C:cytoplasm"/>
    <property type="evidence" value="ECO:0007669"/>
    <property type="project" value="UniProtKB-SubCell"/>
</dbReference>
<evidence type="ECO:0000313" key="5">
    <source>
        <dbReference type="Proteomes" id="UP000501063"/>
    </source>
</evidence>
<evidence type="ECO:0000313" key="4">
    <source>
        <dbReference type="EMBL" id="QIE88448.1"/>
    </source>
</evidence>
<reference evidence="3 6" key="2">
    <citation type="submission" date="2020-11" db="EMBL/GenBank/DDBJ databases">
        <title>Enhanced detection system for hospital associated transmission using whole genome sequencing surveillance.</title>
        <authorList>
            <person name="Harrison L.H."/>
            <person name="Van Tyne D."/>
            <person name="Marsh J.W."/>
            <person name="Griffith M.P."/>
            <person name="Snyder D.J."/>
            <person name="Cooper V.S."/>
            <person name="Mustapha M."/>
        </authorList>
    </citation>
    <scope>NUCLEOTIDE SEQUENCE [LARGE SCALE GENOMIC DNA]</scope>
    <source>
        <strain evidence="3 6">PSA00705</strain>
    </source>
</reference>
<evidence type="ECO:0000313" key="6">
    <source>
        <dbReference type="Proteomes" id="UP000608450"/>
    </source>
</evidence>
<dbReference type="GO" id="GO:0016746">
    <property type="term" value="F:acyltransferase activity"/>
    <property type="evidence" value="ECO:0007669"/>
    <property type="project" value="UniProtKB-UniRule"/>
</dbReference>
<dbReference type="GO" id="GO:0031640">
    <property type="term" value="P:killing of cells of another organism"/>
    <property type="evidence" value="ECO:0007669"/>
    <property type="project" value="UniProtKB-KW"/>
</dbReference>
<dbReference type="EMBL" id="CP049140">
    <property type="protein sequence ID" value="QIE88448.1"/>
    <property type="molecule type" value="Genomic_DNA"/>
</dbReference>
<keyword evidence="2 4" id="KW-0808">Transferase</keyword>
<comment type="subcellular location">
    <subcellularLocation>
        <location evidence="2">Cytoplasm</location>
    </subcellularLocation>
</comment>
<dbReference type="GO" id="GO:0009404">
    <property type="term" value="P:toxin metabolic process"/>
    <property type="evidence" value="ECO:0007669"/>
    <property type="project" value="UniProtKB-UniRule"/>
</dbReference>
<keyword evidence="2 4" id="KW-0012">Acyltransferase</keyword>
<comment type="similarity">
    <text evidence="1 2">Belongs to the RTX toxin acyltransferase family.</text>
</comment>
<dbReference type="KEGG" id="pnt:G5B91_20100"/>
<dbReference type="Proteomes" id="UP000608450">
    <property type="component" value="Unassembled WGS sequence"/>
</dbReference>
<dbReference type="EMBL" id="JADTFC010000043">
    <property type="protein sequence ID" value="MBG6289174.1"/>
    <property type="molecule type" value="Genomic_DNA"/>
</dbReference>
<gene>
    <name evidence="4" type="ORF">G5B91_20100</name>
    <name evidence="3" type="ORF">I5I61_17115</name>
</gene>
<protein>
    <recommendedName>
        <fullName evidence="2">RTX toxin-activating lysine-acyltransferase</fullName>
        <ecNumber evidence="2">2.3.1.-</ecNumber>
    </recommendedName>
</protein>
<keyword evidence="2" id="KW-0204">Cytolysis</keyword>
<evidence type="ECO:0000256" key="1">
    <source>
        <dbReference type="ARBA" id="ARBA00005686"/>
    </source>
</evidence>
<dbReference type="RefSeq" id="WP_024763513.1">
    <property type="nucleotide sequence ID" value="NZ_CP049140.1"/>
</dbReference>
<name>A0A6G6IZB4_PSENT</name>
<dbReference type="EC" id="2.3.1.-" evidence="2"/>
<organism evidence="4 5">
    <name type="scientific">Pseudomonas nitroreducens</name>
    <dbReference type="NCBI Taxonomy" id="46680"/>
    <lineage>
        <taxon>Bacteria</taxon>
        <taxon>Pseudomonadati</taxon>
        <taxon>Pseudomonadota</taxon>
        <taxon>Gammaproteobacteria</taxon>
        <taxon>Pseudomonadales</taxon>
        <taxon>Pseudomonadaceae</taxon>
        <taxon>Pseudomonas</taxon>
    </lineage>
</organism>
<dbReference type="AlphaFoldDB" id="A0A6G6IZB4"/>
<dbReference type="PRINTS" id="PR01489">
    <property type="entry name" value="RTXTOXINC"/>
</dbReference>
<comment type="function">
    <text evidence="2">Involved in fatty acylation of protoxin at internal lysine residues, thereby converting it to the active toxin.</text>
</comment>
<proteinExistence type="inferred from homology"/>
<dbReference type="Proteomes" id="UP000501063">
    <property type="component" value="Chromosome"/>
</dbReference>
<evidence type="ECO:0000256" key="2">
    <source>
        <dbReference type="RuleBase" id="RU368102"/>
    </source>
</evidence>
<dbReference type="GeneID" id="300409390"/>